<dbReference type="EMBL" id="JALNTZ010000005">
    <property type="protein sequence ID" value="KAJ3651753.1"/>
    <property type="molecule type" value="Genomic_DNA"/>
</dbReference>
<keyword evidence="2" id="KW-1185">Reference proteome</keyword>
<dbReference type="Proteomes" id="UP001168821">
    <property type="component" value="Unassembled WGS sequence"/>
</dbReference>
<dbReference type="AlphaFoldDB" id="A0AA38IA66"/>
<gene>
    <name evidence="1" type="ORF">Zmor_017771</name>
</gene>
<organism evidence="1 2">
    <name type="scientific">Zophobas morio</name>
    <dbReference type="NCBI Taxonomy" id="2755281"/>
    <lineage>
        <taxon>Eukaryota</taxon>
        <taxon>Metazoa</taxon>
        <taxon>Ecdysozoa</taxon>
        <taxon>Arthropoda</taxon>
        <taxon>Hexapoda</taxon>
        <taxon>Insecta</taxon>
        <taxon>Pterygota</taxon>
        <taxon>Neoptera</taxon>
        <taxon>Endopterygota</taxon>
        <taxon>Coleoptera</taxon>
        <taxon>Polyphaga</taxon>
        <taxon>Cucujiformia</taxon>
        <taxon>Tenebrionidae</taxon>
        <taxon>Zophobas</taxon>
    </lineage>
</organism>
<reference evidence="1" key="1">
    <citation type="journal article" date="2023" name="G3 (Bethesda)">
        <title>Whole genome assemblies of Zophobas morio and Tenebrio molitor.</title>
        <authorList>
            <person name="Kaur S."/>
            <person name="Stinson S.A."/>
            <person name="diCenzo G.C."/>
        </authorList>
    </citation>
    <scope>NUCLEOTIDE SEQUENCE</scope>
    <source>
        <strain evidence="1">QUZm001</strain>
    </source>
</reference>
<comment type="caution">
    <text evidence="1">The sequence shown here is derived from an EMBL/GenBank/DDBJ whole genome shotgun (WGS) entry which is preliminary data.</text>
</comment>
<sequence>MSESKLELARQKTEAVILKAKRERSKVVFKLDGIVVVSTKSVKYLGSWVDSRRTFGKHIKKTLEKSNKVTAALSGVLPDVGGPGYCKRKLLYNTVQSILLYGTR</sequence>
<name>A0AA38IA66_9CUCU</name>
<protein>
    <submittedName>
        <fullName evidence="1">Uncharacterized protein</fullName>
    </submittedName>
</protein>
<evidence type="ECO:0000313" key="2">
    <source>
        <dbReference type="Proteomes" id="UP001168821"/>
    </source>
</evidence>
<accession>A0AA38IA66</accession>
<proteinExistence type="predicted"/>
<evidence type="ECO:0000313" key="1">
    <source>
        <dbReference type="EMBL" id="KAJ3651753.1"/>
    </source>
</evidence>